<accession>A0A0N5ATB3</accession>
<dbReference type="WBParaSite" id="SMUV_0000806301-mRNA-1">
    <property type="protein sequence ID" value="SMUV_0000806301-mRNA-1"/>
    <property type="gene ID" value="SMUV_0000806301"/>
</dbReference>
<dbReference type="PANTHER" id="PTHR34721:SF12">
    <property type="entry name" value="PROTEIN QUIVER"/>
    <property type="match status" value="1"/>
</dbReference>
<name>A0A0N5ATB3_9BILA</name>
<feature type="region of interest" description="Disordered" evidence="1">
    <location>
        <begin position="209"/>
        <end position="235"/>
    </location>
</feature>
<reference evidence="3" key="1">
    <citation type="submission" date="2017-02" db="UniProtKB">
        <authorList>
            <consortium name="WormBaseParasite"/>
        </authorList>
    </citation>
    <scope>IDENTIFICATION</scope>
</reference>
<sequence length="568" mass="63806">MLNVLEGISGLSCYICGDGNLDEFGECSKQFQYNCSNYARRFSANEPIFCRTTRHREANGTYTILKECISESDHYKSFPRKDYPLDEECDLIEIAGKEIAYCLCRHNSYCNQKPIADQFIAFEEQHPELFGDTDDEALIQEVPSTPIEPVNQPAFADKTVQTLEASRRVTISMSDRKQQIARGAPTTELHTPSIINGVSVNQVEGLFSEQRETTSKEQKKAVDQPVSNGEIEKAKSKSPDDVLKCMQCAQGTLKNEKDDCDRQAVISCDTAPGVKDKNYCLTRQVLIGEGKNAIEKMCITNRSLTNIFGGRVLPNKCTELIEENARICVCDTPLCNQQPIYKQILNANEVRNSISPVPEPVSTVETPVHSDIASKRCYVCNENDLEREGENCLRPITVDCKRQLDHQTNTYCLTRQTELSKGVFSLEKLCITEKQFQEDFPEENALRLGCYEMFDGMIKYCVCDGDLCNQQSLAVQIANDPKYISRYNDSNTSSPSTTSKETKYHEPISIIQPGSAVRRTSSNDRRSDSNSQSSFSEIEMSTAKSFVGTGYSNNLDHSELKAFVNFVF</sequence>
<feature type="compositionally biased region" description="Low complexity" evidence="1">
    <location>
        <begin position="490"/>
        <end position="499"/>
    </location>
</feature>
<protein>
    <submittedName>
        <fullName evidence="3">Thyroglobulin type-1 domain-containing protein</fullName>
    </submittedName>
</protein>
<dbReference type="PANTHER" id="PTHR34721">
    <property type="entry name" value="PROTEIN CBG09734"/>
    <property type="match status" value="1"/>
</dbReference>
<organism evidence="2 3">
    <name type="scientific">Syphacia muris</name>
    <dbReference type="NCBI Taxonomy" id="451379"/>
    <lineage>
        <taxon>Eukaryota</taxon>
        <taxon>Metazoa</taxon>
        <taxon>Ecdysozoa</taxon>
        <taxon>Nematoda</taxon>
        <taxon>Chromadorea</taxon>
        <taxon>Rhabditida</taxon>
        <taxon>Spirurina</taxon>
        <taxon>Oxyuridomorpha</taxon>
        <taxon>Oxyuroidea</taxon>
        <taxon>Oxyuridae</taxon>
        <taxon>Syphacia</taxon>
    </lineage>
</organism>
<feature type="compositionally biased region" description="Basic and acidic residues" evidence="1">
    <location>
        <begin position="209"/>
        <end position="222"/>
    </location>
</feature>
<evidence type="ECO:0000313" key="3">
    <source>
        <dbReference type="WBParaSite" id="SMUV_0000806301-mRNA-1"/>
    </source>
</evidence>
<proteinExistence type="predicted"/>
<dbReference type="AlphaFoldDB" id="A0A0N5ATB3"/>
<evidence type="ECO:0000256" key="1">
    <source>
        <dbReference type="SAM" id="MobiDB-lite"/>
    </source>
</evidence>
<dbReference type="Proteomes" id="UP000046393">
    <property type="component" value="Unplaced"/>
</dbReference>
<evidence type="ECO:0000313" key="2">
    <source>
        <dbReference type="Proteomes" id="UP000046393"/>
    </source>
</evidence>
<keyword evidence="2" id="KW-1185">Reference proteome</keyword>
<feature type="region of interest" description="Disordered" evidence="1">
    <location>
        <begin position="485"/>
        <end position="536"/>
    </location>
</feature>